<evidence type="ECO:0000256" key="3">
    <source>
        <dbReference type="ARBA" id="ARBA00022741"/>
    </source>
</evidence>
<dbReference type="InterPro" id="IPR051852">
    <property type="entry name" value="Alpha-type_PK"/>
</dbReference>
<keyword evidence="9" id="KW-1185">Reference proteome</keyword>
<keyword evidence="1" id="KW-0723">Serine/threonine-protein kinase</keyword>
<dbReference type="PANTHER" id="PTHR45992">
    <property type="entry name" value="EUKARYOTIC ELONGATION FACTOR 2 KINASE-RELATED"/>
    <property type="match status" value="1"/>
</dbReference>
<proteinExistence type="predicted"/>
<evidence type="ECO:0000259" key="7">
    <source>
        <dbReference type="PROSITE" id="PS51158"/>
    </source>
</evidence>
<comment type="caution">
    <text evidence="8">The sequence shown here is derived from an EMBL/GenBank/DDBJ whole genome shotgun (WGS) entry which is preliminary data.</text>
</comment>
<name>A0A9W8MN62_9AGAR</name>
<feature type="domain" description="Alpha-type protein kinase" evidence="7">
    <location>
        <begin position="24"/>
        <end position="268"/>
    </location>
</feature>
<gene>
    <name evidence="8" type="ORF">H1R20_g968</name>
</gene>
<feature type="non-terminal residue" evidence="8">
    <location>
        <position position="1"/>
    </location>
</feature>
<evidence type="ECO:0000313" key="8">
    <source>
        <dbReference type="EMBL" id="KAJ2936127.1"/>
    </source>
</evidence>
<evidence type="ECO:0000256" key="2">
    <source>
        <dbReference type="ARBA" id="ARBA00022679"/>
    </source>
</evidence>
<evidence type="ECO:0000313" key="9">
    <source>
        <dbReference type="Proteomes" id="UP001140091"/>
    </source>
</evidence>
<protein>
    <recommendedName>
        <fullName evidence="7">Alpha-type protein kinase domain-containing protein</fullName>
    </recommendedName>
</protein>
<evidence type="ECO:0000256" key="6">
    <source>
        <dbReference type="SAM" id="MobiDB-lite"/>
    </source>
</evidence>
<dbReference type="Gene3D" id="3.20.200.10">
    <property type="entry name" value="MHCK/EF2 kinase"/>
    <property type="match status" value="1"/>
</dbReference>
<keyword evidence="3" id="KW-0547">Nucleotide-binding</keyword>
<dbReference type="Proteomes" id="UP001140091">
    <property type="component" value="Unassembled WGS sequence"/>
</dbReference>
<dbReference type="PANTHER" id="PTHR45992:SF2">
    <property type="entry name" value="EUKARYOTIC ELONGATION FACTOR 2 KINASE"/>
    <property type="match status" value="1"/>
</dbReference>
<sequence>MKLEPSISYDEYSFLKTTITIGDKGDEQMEQSKSSEMIEIASDWRSEISDHPNGGYIAKGLTKYGFHGRYDEKRYAIFQVKEIRANSRENEADLRGELLLLAYGHYFLNSFKKRAEVSACKLPFEISWNYSGAFLGTVTNFKPPTAAGHRESLYFDTFLAIPYLDLSSGTERKFSGGAEAGNHDAHDVVGRWMDAYAHHVLEDSSEYLVLTDLQGAVFNPARVVLFDPQGHTSLEDSGFWDKGTEGIEQWKQQHKCKSLCQKLGLTLISPPKASKKSKATTSRRSNSTLVLSSSKSPKKAD</sequence>
<dbReference type="InterPro" id="IPR004166">
    <property type="entry name" value="a-kinase_dom"/>
</dbReference>
<dbReference type="GO" id="GO:0005524">
    <property type="term" value="F:ATP binding"/>
    <property type="evidence" value="ECO:0007669"/>
    <property type="project" value="UniProtKB-KW"/>
</dbReference>
<feature type="region of interest" description="Disordered" evidence="6">
    <location>
        <begin position="271"/>
        <end position="301"/>
    </location>
</feature>
<dbReference type="OrthoDB" id="301415at2759"/>
<evidence type="ECO:0000256" key="5">
    <source>
        <dbReference type="ARBA" id="ARBA00022840"/>
    </source>
</evidence>
<dbReference type="SUPFAM" id="SSF56112">
    <property type="entry name" value="Protein kinase-like (PK-like)"/>
    <property type="match status" value="1"/>
</dbReference>
<dbReference type="AlphaFoldDB" id="A0A9W8MN62"/>
<dbReference type="Pfam" id="PF02816">
    <property type="entry name" value="Alpha_kinase"/>
    <property type="match status" value="1"/>
</dbReference>
<evidence type="ECO:0000256" key="1">
    <source>
        <dbReference type="ARBA" id="ARBA00022527"/>
    </source>
</evidence>
<dbReference type="GO" id="GO:1903013">
    <property type="term" value="P:response to differentiation-inducing factor 1"/>
    <property type="evidence" value="ECO:0007669"/>
    <property type="project" value="TreeGrafter"/>
</dbReference>
<dbReference type="InterPro" id="IPR011009">
    <property type="entry name" value="Kinase-like_dom_sf"/>
</dbReference>
<dbReference type="CDD" id="cd04515">
    <property type="entry name" value="Alpha_kinase"/>
    <property type="match status" value="1"/>
</dbReference>
<dbReference type="GO" id="GO:0004674">
    <property type="term" value="F:protein serine/threonine kinase activity"/>
    <property type="evidence" value="ECO:0007669"/>
    <property type="project" value="UniProtKB-KW"/>
</dbReference>
<dbReference type="EMBL" id="JANBPK010000168">
    <property type="protein sequence ID" value="KAJ2936127.1"/>
    <property type="molecule type" value="Genomic_DNA"/>
</dbReference>
<keyword evidence="5" id="KW-0067">ATP-binding</keyword>
<keyword evidence="4" id="KW-0418">Kinase</keyword>
<keyword evidence="2" id="KW-0808">Transferase</keyword>
<reference evidence="8" key="1">
    <citation type="submission" date="2022-06" db="EMBL/GenBank/DDBJ databases">
        <title>Genome Sequence of Candolleomyces eurysporus.</title>
        <authorList>
            <person name="Buettner E."/>
        </authorList>
    </citation>
    <scope>NUCLEOTIDE SEQUENCE</scope>
    <source>
        <strain evidence="8">VTCC 930004</strain>
    </source>
</reference>
<dbReference type="GO" id="GO:0031037">
    <property type="term" value="P:myosin II filament disassembly"/>
    <property type="evidence" value="ECO:0007669"/>
    <property type="project" value="TreeGrafter"/>
</dbReference>
<accession>A0A9W8MN62</accession>
<feature type="compositionally biased region" description="Low complexity" evidence="6">
    <location>
        <begin position="279"/>
        <end position="295"/>
    </location>
</feature>
<dbReference type="PROSITE" id="PS51158">
    <property type="entry name" value="ALPHA_KINASE"/>
    <property type="match status" value="1"/>
</dbReference>
<organism evidence="8 9">
    <name type="scientific">Candolleomyces eurysporus</name>
    <dbReference type="NCBI Taxonomy" id="2828524"/>
    <lineage>
        <taxon>Eukaryota</taxon>
        <taxon>Fungi</taxon>
        <taxon>Dikarya</taxon>
        <taxon>Basidiomycota</taxon>
        <taxon>Agaricomycotina</taxon>
        <taxon>Agaricomycetes</taxon>
        <taxon>Agaricomycetidae</taxon>
        <taxon>Agaricales</taxon>
        <taxon>Agaricineae</taxon>
        <taxon>Psathyrellaceae</taxon>
        <taxon>Candolleomyces</taxon>
    </lineage>
</organism>
<evidence type="ECO:0000256" key="4">
    <source>
        <dbReference type="ARBA" id="ARBA00022777"/>
    </source>
</evidence>